<keyword evidence="2" id="KW-0121">Carboxypeptidase</keyword>
<dbReference type="Gene3D" id="3.50.30.60">
    <property type="entry name" value="LD-carboxypeptidase A C-terminal domain-like"/>
    <property type="match status" value="1"/>
</dbReference>
<dbReference type="InterPro" id="IPR027461">
    <property type="entry name" value="Carboxypeptidase_A_C_sf"/>
</dbReference>
<sequence length="349" mass="38558">MRYPEYLKEEGVIGLVAPSFGCTFEPYKSCLDAAIKRFEGMGYKIVEGPNCRRDDGIGISSTPENCGKELTDYYCSGDNDVLISCGGGELMCETIDYVDFEAVKQANPKWYMGYSDNTNFTFLLNTICDTASIYGPCIGAFGMHELHPALNDAIKALTGALNIVSGYDRFELESLKDEEHPLAPYNLTEEKELRLFMGENEMNRLPGFTGRITGGCLDCLANLVGTKYDNVDAFNEKYKDEGIVWFLEACDLNVMSIRRALWNLDRAGWFKYAKGFIIGRPLAAYKQELMGLDQYNAVTGILGKYNVPIVMDADVGHLPPAMPIISGAMVDVTVEGGNLSLSYVGSFSK</sequence>
<keyword evidence="4" id="KW-0378">Hydrolase</keyword>
<dbReference type="AlphaFoldDB" id="A0A927U6Y9"/>
<proteinExistence type="inferred from homology"/>
<dbReference type="InterPro" id="IPR029062">
    <property type="entry name" value="Class_I_gatase-like"/>
</dbReference>
<reference evidence="8" key="1">
    <citation type="submission" date="2019-04" db="EMBL/GenBank/DDBJ databases">
        <title>Evolution of Biomass-Degrading Anaerobic Consortia Revealed by Metagenomics.</title>
        <authorList>
            <person name="Peng X."/>
        </authorList>
    </citation>
    <scope>NUCLEOTIDE SEQUENCE</scope>
    <source>
        <strain evidence="8">SIG311</strain>
    </source>
</reference>
<dbReference type="PIRSF" id="PIRSF028757">
    <property type="entry name" value="LD-carboxypeptidase"/>
    <property type="match status" value="1"/>
</dbReference>
<organism evidence="8 9">
    <name type="scientific">Pseudobutyrivibrio ruminis</name>
    <dbReference type="NCBI Taxonomy" id="46206"/>
    <lineage>
        <taxon>Bacteria</taxon>
        <taxon>Bacillati</taxon>
        <taxon>Bacillota</taxon>
        <taxon>Clostridia</taxon>
        <taxon>Lachnospirales</taxon>
        <taxon>Lachnospiraceae</taxon>
        <taxon>Pseudobutyrivibrio</taxon>
    </lineage>
</organism>
<dbReference type="SUPFAM" id="SSF52317">
    <property type="entry name" value="Class I glutamine amidotransferase-like"/>
    <property type="match status" value="1"/>
</dbReference>
<comment type="similarity">
    <text evidence="1">Belongs to the peptidase S66 family.</text>
</comment>
<accession>A0A927U6Y9</accession>
<protein>
    <submittedName>
        <fullName evidence="8">LD-carboxypeptidase</fullName>
    </submittedName>
</protein>
<dbReference type="Proteomes" id="UP000766246">
    <property type="component" value="Unassembled WGS sequence"/>
</dbReference>
<dbReference type="SUPFAM" id="SSF141986">
    <property type="entry name" value="LD-carboxypeptidase A C-terminal domain-like"/>
    <property type="match status" value="1"/>
</dbReference>
<evidence type="ECO:0000256" key="1">
    <source>
        <dbReference type="ARBA" id="ARBA00010233"/>
    </source>
</evidence>
<evidence type="ECO:0000256" key="5">
    <source>
        <dbReference type="ARBA" id="ARBA00022825"/>
    </source>
</evidence>
<comment type="caution">
    <text evidence="8">The sequence shown here is derived from an EMBL/GenBank/DDBJ whole genome shotgun (WGS) entry which is preliminary data.</text>
</comment>
<dbReference type="GO" id="GO:0008236">
    <property type="term" value="F:serine-type peptidase activity"/>
    <property type="evidence" value="ECO:0007669"/>
    <property type="project" value="UniProtKB-KW"/>
</dbReference>
<dbReference type="CDD" id="cd07062">
    <property type="entry name" value="Peptidase_S66_mccF_like"/>
    <property type="match status" value="1"/>
</dbReference>
<name>A0A927U6Y9_9FIRM</name>
<dbReference type="EMBL" id="SVER01000001">
    <property type="protein sequence ID" value="MBE5918276.1"/>
    <property type="molecule type" value="Genomic_DNA"/>
</dbReference>
<dbReference type="InterPro" id="IPR040449">
    <property type="entry name" value="Peptidase_S66_N"/>
</dbReference>
<evidence type="ECO:0000256" key="2">
    <source>
        <dbReference type="ARBA" id="ARBA00022645"/>
    </source>
</evidence>
<evidence type="ECO:0000313" key="9">
    <source>
        <dbReference type="Proteomes" id="UP000766246"/>
    </source>
</evidence>
<dbReference type="GO" id="GO:0006508">
    <property type="term" value="P:proteolysis"/>
    <property type="evidence" value="ECO:0007669"/>
    <property type="project" value="UniProtKB-KW"/>
</dbReference>
<evidence type="ECO:0000259" key="6">
    <source>
        <dbReference type="Pfam" id="PF02016"/>
    </source>
</evidence>
<evidence type="ECO:0000259" key="7">
    <source>
        <dbReference type="Pfam" id="PF17676"/>
    </source>
</evidence>
<dbReference type="PANTHER" id="PTHR30237:SF2">
    <property type="entry name" value="MUREIN TETRAPEPTIDE CARBOXYPEPTIDASE"/>
    <property type="match status" value="1"/>
</dbReference>
<dbReference type="InterPro" id="IPR040921">
    <property type="entry name" value="Peptidase_S66C"/>
</dbReference>
<evidence type="ECO:0000313" key="8">
    <source>
        <dbReference type="EMBL" id="MBE5918276.1"/>
    </source>
</evidence>
<dbReference type="Gene3D" id="3.40.50.10740">
    <property type="entry name" value="Class I glutamine amidotransferase-like"/>
    <property type="match status" value="1"/>
</dbReference>
<keyword evidence="5" id="KW-0720">Serine protease</keyword>
<dbReference type="Pfam" id="PF02016">
    <property type="entry name" value="Peptidase_S66"/>
    <property type="match status" value="1"/>
</dbReference>
<evidence type="ECO:0000256" key="4">
    <source>
        <dbReference type="ARBA" id="ARBA00022801"/>
    </source>
</evidence>
<keyword evidence="3" id="KW-0645">Protease</keyword>
<feature type="domain" description="LD-carboxypeptidase C-terminal" evidence="7">
    <location>
        <begin position="209"/>
        <end position="331"/>
    </location>
</feature>
<dbReference type="GO" id="GO:0004180">
    <property type="term" value="F:carboxypeptidase activity"/>
    <property type="evidence" value="ECO:0007669"/>
    <property type="project" value="UniProtKB-KW"/>
</dbReference>
<dbReference type="Pfam" id="PF17676">
    <property type="entry name" value="Peptidase_S66C"/>
    <property type="match status" value="1"/>
</dbReference>
<feature type="domain" description="LD-carboxypeptidase N-terminal" evidence="6">
    <location>
        <begin position="13"/>
        <end position="135"/>
    </location>
</feature>
<dbReference type="PANTHER" id="PTHR30237">
    <property type="entry name" value="MURAMOYLTETRAPEPTIDE CARBOXYPEPTIDASE"/>
    <property type="match status" value="1"/>
</dbReference>
<dbReference type="InterPro" id="IPR027478">
    <property type="entry name" value="LdcA_N"/>
</dbReference>
<gene>
    <name evidence="8" type="ORF">E7272_00375</name>
</gene>
<dbReference type="InterPro" id="IPR003507">
    <property type="entry name" value="S66_fam"/>
</dbReference>
<evidence type="ECO:0000256" key="3">
    <source>
        <dbReference type="ARBA" id="ARBA00022670"/>
    </source>
</evidence>